<dbReference type="InterPro" id="IPR045562">
    <property type="entry name" value="RecG_dom3_C"/>
</dbReference>
<dbReference type="OrthoDB" id="9804325at2"/>
<dbReference type="InterPro" id="IPR012340">
    <property type="entry name" value="NA-bd_OB-fold"/>
</dbReference>
<keyword evidence="11" id="KW-1185">Reference proteome</keyword>
<dbReference type="InterPro" id="IPR011545">
    <property type="entry name" value="DEAD/DEAH_box_helicase_dom"/>
</dbReference>
<evidence type="ECO:0000313" key="10">
    <source>
        <dbReference type="EMBL" id="QED29735.1"/>
    </source>
</evidence>
<dbReference type="PANTHER" id="PTHR47964">
    <property type="entry name" value="ATP-DEPENDENT DNA HELICASE HOMOLOG RECG, CHLOROPLASTIC"/>
    <property type="match status" value="1"/>
</dbReference>
<evidence type="ECO:0000256" key="4">
    <source>
        <dbReference type="ARBA" id="ARBA00022806"/>
    </source>
</evidence>
<dbReference type="SUPFAM" id="SSF50249">
    <property type="entry name" value="Nucleic acid-binding proteins"/>
    <property type="match status" value="1"/>
</dbReference>
<dbReference type="Pfam" id="PF00271">
    <property type="entry name" value="Helicase_C"/>
    <property type="match status" value="1"/>
</dbReference>
<evidence type="ECO:0000313" key="11">
    <source>
        <dbReference type="Proteomes" id="UP000321595"/>
    </source>
</evidence>
<dbReference type="GO" id="GO:0003677">
    <property type="term" value="F:DNA binding"/>
    <property type="evidence" value="ECO:0007669"/>
    <property type="project" value="UniProtKB-KW"/>
</dbReference>
<reference evidence="10 11" key="1">
    <citation type="submission" date="2019-08" db="EMBL/GenBank/DDBJ databases">
        <authorList>
            <person name="Liang Q."/>
        </authorList>
    </citation>
    <scope>NUCLEOTIDE SEQUENCE [LARGE SCALE GENOMIC DNA]</scope>
    <source>
        <strain evidence="10 11">V1718</strain>
    </source>
</reference>
<keyword evidence="3" id="KW-0378">Hydrolase</keyword>
<dbReference type="InterPro" id="IPR047112">
    <property type="entry name" value="RecG/Mfd"/>
</dbReference>
<dbReference type="GO" id="GO:0006281">
    <property type="term" value="P:DNA repair"/>
    <property type="evidence" value="ECO:0007669"/>
    <property type="project" value="UniProtKB-KW"/>
</dbReference>
<dbReference type="InterPro" id="IPR001650">
    <property type="entry name" value="Helicase_C-like"/>
</dbReference>
<evidence type="ECO:0000256" key="3">
    <source>
        <dbReference type="ARBA" id="ARBA00022801"/>
    </source>
</evidence>
<organism evidence="10 11">
    <name type="scientific">Microvenator marinus</name>
    <dbReference type="NCBI Taxonomy" id="2600177"/>
    <lineage>
        <taxon>Bacteria</taxon>
        <taxon>Deltaproteobacteria</taxon>
        <taxon>Bradymonadales</taxon>
        <taxon>Microvenatoraceae</taxon>
        <taxon>Microvenator</taxon>
    </lineage>
</organism>
<dbReference type="Gene3D" id="2.40.50.140">
    <property type="entry name" value="Nucleic acid-binding proteins"/>
    <property type="match status" value="1"/>
</dbReference>
<feature type="domain" description="Helicase ATP-binding" evidence="8">
    <location>
        <begin position="339"/>
        <end position="524"/>
    </location>
</feature>
<keyword evidence="7" id="KW-0234">DNA repair</keyword>
<keyword evidence="1" id="KW-0547">Nucleotide-binding</keyword>
<dbReference type="GO" id="GO:0005524">
    <property type="term" value="F:ATP binding"/>
    <property type="evidence" value="ECO:0007669"/>
    <property type="project" value="UniProtKB-KW"/>
</dbReference>
<dbReference type="KEGG" id="bbae:FRD01_21365"/>
<dbReference type="SMART" id="SM00490">
    <property type="entry name" value="HELICc"/>
    <property type="match status" value="1"/>
</dbReference>
<sequence length="754" mass="83356">MKLSMASSILMAASSHPEPRRANFEPFTGRPSAPIHAFMSDEIHTYGAPARFQLKLGEIDLKLESIPGVGKTTANKLREKGIEDLSELFLTFPRKYRKIYEYAPGYVLAEEQPEFVRCIGVIERVKAPAPRSRQPFEIYLQTRGITLKLLWFNLKGDWFAKKFSPGMWLDIEGAIEFEKGQGKMFHPNVEVVAENIPYETHIRVEPVYTVYDGIKESVIPKAIRASWPALQAAIVESLPEKIVRDLDLISVAEALEKVHVLKPTTWDALQPALDKSRERLVFEEFFGLQLTMAQQYVESRRAASAPILERRARAEEFLKSTGFDYTSDQTSAFEILRRELASRVPMRRMVQGDVGSGKTVVALFAAVIAAENGAQTAFMAPTDVLATQHYNRSKAWLDTLGVESALLTGSTGTSERSALLSRLAAGEIDVLFGTHALFSKDVVYAGNQAEPAPQAGLFEAIQTTREPATGLGLVIVDEQHKFGVEQRAELMAKGKDPHLLAMTATPIPRSLAHAYFGDLDLIIIREKPPGRVPIKTVMRTRDTAEKLFEYLRERIEEHGEQAYFVYPLVEASEGLAGRMNVVEGAEYLANGPLSGIPIGVLHGRMAAAEKDAVMQRFANGQLKVLCSTTVIEVGVDVGAATLMVIESPDLFGLSQLHQLRGRVGRSSARSFCVLMLDPSRTSEDAHERLQAFVENEDGFKLSEIDLIQRGPGLLLGARQAGVAEFRFGDLVRDAALLDQARAAARRLILGDARV</sequence>
<dbReference type="SUPFAM" id="SSF52540">
    <property type="entry name" value="P-loop containing nucleoside triphosphate hydrolases"/>
    <property type="match status" value="1"/>
</dbReference>
<dbReference type="Pfam" id="PF19833">
    <property type="entry name" value="RecG_dom3_C"/>
    <property type="match status" value="1"/>
</dbReference>
<feature type="domain" description="Helicase C-terminal" evidence="9">
    <location>
        <begin position="518"/>
        <end position="712"/>
    </location>
</feature>
<dbReference type="GO" id="GO:0016787">
    <property type="term" value="F:hydrolase activity"/>
    <property type="evidence" value="ECO:0007669"/>
    <property type="project" value="UniProtKB-KW"/>
</dbReference>
<dbReference type="GO" id="GO:0003678">
    <property type="term" value="F:DNA helicase activity"/>
    <property type="evidence" value="ECO:0007669"/>
    <property type="project" value="TreeGrafter"/>
</dbReference>
<keyword evidence="5" id="KW-0067">ATP-binding</keyword>
<dbReference type="Gene3D" id="1.10.150.20">
    <property type="entry name" value="5' to 3' exonuclease, C-terminal subdomain"/>
    <property type="match status" value="1"/>
</dbReference>
<dbReference type="InterPro" id="IPR027417">
    <property type="entry name" value="P-loop_NTPase"/>
</dbReference>
<evidence type="ECO:0000256" key="6">
    <source>
        <dbReference type="ARBA" id="ARBA00023125"/>
    </source>
</evidence>
<keyword evidence="2" id="KW-0227">DNA damage</keyword>
<dbReference type="SMART" id="SM00487">
    <property type="entry name" value="DEXDc"/>
    <property type="match status" value="1"/>
</dbReference>
<name>A0A5B8XVW6_9DELT</name>
<dbReference type="PANTHER" id="PTHR47964:SF1">
    <property type="entry name" value="ATP-DEPENDENT DNA HELICASE HOMOLOG RECG, CHLOROPLASTIC"/>
    <property type="match status" value="1"/>
</dbReference>
<protein>
    <submittedName>
        <fullName evidence="10">ATP-dependent DNA helicase RecG</fullName>
    </submittedName>
</protein>
<keyword evidence="6" id="KW-0238">DNA-binding</keyword>
<dbReference type="PROSITE" id="PS51194">
    <property type="entry name" value="HELICASE_CTER"/>
    <property type="match status" value="1"/>
</dbReference>
<dbReference type="EMBL" id="CP042467">
    <property type="protein sequence ID" value="QED29735.1"/>
    <property type="molecule type" value="Genomic_DNA"/>
</dbReference>
<proteinExistence type="predicted"/>
<dbReference type="Pfam" id="PF00270">
    <property type="entry name" value="DEAD"/>
    <property type="match status" value="1"/>
</dbReference>
<accession>A0A5B8XVW6</accession>
<keyword evidence="4 10" id="KW-0347">Helicase</keyword>
<evidence type="ECO:0000259" key="8">
    <source>
        <dbReference type="PROSITE" id="PS51192"/>
    </source>
</evidence>
<evidence type="ECO:0000259" key="9">
    <source>
        <dbReference type="PROSITE" id="PS51194"/>
    </source>
</evidence>
<dbReference type="InterPro" id="IPR014001">
    <property type="entry name" value="Helicase_ATP-bd"/>
</dbReference>
<dbReference type="CDD" id="cd04488">
    <property type="entry name" value="RecG_wedge_OBF"/>
    <property type="match status" value="1"/>
</dbReference>
<dbReference type="AlphaFoldDB" id="A0A5B8XVW6"/>
<evidence type="ECO:0000256" key="1">
    <source>
        <dbReference type="ARBA" id="ARBA00022741"/>
    </source>
</evidence>
<evidence type="ECO:0000256" key="5">
    <source>
        <dbReference type="ARBA" id="ARBA00022840"/>
    </source>
</evidence>
<dbReference type="PROSITE" id="PS51192">
    <property type="entry name" value="HELICASE_ATP_BIND_1"/>
    <property type="match status" value="1"/>
</dbReference>
<gene>
    <name evidence="10" type="ORF">FRD01_21365</name>
</gene>
<evidence type="ECO:0000256" key="7">
    <source>
        <dbReference type="ARBA" id="ARBA00023204"/>
    </source>
</evidence>
<evidence type="ECO:0000256" key="2">
    <source>
        <dbReference type="ARBA" id="ARBA00022763"/>
    </source>
</evidence>
<dbReference type="Proteomes" id="UP000321595">
    <property type="component" value="Chromosome"/>
</dbReference>
<dbReference type="Gene3D" id="3.40.50.300">
    <property type="entry name" value="P-loop containing nucleotide triphosphate hydrolases"/>
    <property type="match status" value="2"/>
</dbReference>